<protein>
    <submittedName>
        <fullName evidence="1">Phage/plasmid-like protein TIGR03299</fullName>
    </submittedName>
</protein>
<dbReference type="Proteomes" id="UP000198942">
    <property type="component" value="Unassembled WGS sequence"/>
</dbReference>
<dbReference type="EMBL" id="FOCL01000002">
    <property type="protein sequence ID" value="SEN06015.1"/>
    <property type="molecule type" value="Genomic_DNA"/>
</dbReference>
<dbReference type="Pfam" id="PF06067">
    <property type="entry name" value="DUF932"/>
    <property type="match status" value="1"/>
</dbReference>
<dbReference type="AlphaFoldDB" id="A0A1H8DFV5"/>
<evidence type="ECO:0000313" key="1">
    <source>
        <dbReference type="EMBL" id="SEN06015.1"/>
    </source>
</evidence>
<dbReference type="OrthoDB" id="576140at2"/>
<evidence type="ECO:0000313" key="2">
    <source>
        <dbReference type="Proteomes" id="UP000198942"/>
    </source>
</evidence>
<proteinExistence type="predicted"/>
<keyword evidence="2" id="KW-1185">Reference proteome</keyword>
<name>A0A1H8DFV5_9SPHI</name>
<gene>
    <name evidence="1" type="ORF">SAMN05192574_102328</name>
</gene>
<dbReference type="InterPro" id="IPR026325">
    <property type="entry name" value="DUF932"/>
</dbReference>
<dbReference type="STRING" id="551995.SAMN05192574_102328"/>
<reference evidence="2" key="1">
    <citation type="submission" date="2016-10" db="EMBL/GenBank/DDBJ databases">
        <authorList>
            <person name="Varghese N."/>
            <person name="Submissions S."/>
        </authorList>
    </citation>
    <scope>NUCLEOTIDE SEQUENCE [LARGE SCALE GENOMIC DNA]</scope>
    <source>
        <strain evidence="2">Gh-48</strain>
    </source>
</reference>
<dbReference type="InterPro" id="IPR017686">
    <property type="entry name" value="Phg/plasmid-like_prot"/>
</dbReference>
<dbReference type="RefSeq" id="WP_091209422.1">
    <property type="nucleotide sequence ID" value="NZ_FOCL01000002.1"/>
</dbReference>
<organism evidence="1 2">
    <name type="scientific">Mucilaginibacter gossypiicola</name>
    <dbReference type="NCBI Taxonomy" id="551995"/>
    <lineage>
        <taxon>Bacteria</taxon>
        <taxon>Pseudomonadati</taxon>
        <taxon>Bacteroidota</taxon>
        <taxon>Sphingobacteriia</taxon>
        <taxon>Sphingobacteriales</taxon>
        <taxon>Sphingobacteriaceae</taxon>
        <taxon>Mucilaginibacter</taxon>
    </lineage>
</organism>
<sequence length="354" mass="39812">MAHHINFNEKTGRHSFMSVKEKAWHNLGQIVERYPTSSEAIQFAGLDYIVEKRPLFTYDTNNHLWNNGEAIPDIAVPNYYATVRADTEQVLGVVGNDYEVVQNRDAFSFFDAIVGGGDGILYETAGALGQAGERIFITAKLPGYIRVGRDDLIEKYIFLTTSHDGYGSITAAFTPTRICCNNTLHAALNNMTNCVKIRHTQTAQERLTQAHKVMGISNSISSQLDDIFNRWAHVRISDKEVLRLVQQAMAPSREVLQKVMDENIDEYSSQFLNTVEKVCEFAFSHPTQQTDTTRGTLFGAYNAISGYLQNIRSYKTEDAKLKSILFGNGFNKIQSAFDLCGEFEKRGGTVFERN</sequence>
<accession>A0A1H8DFV5</accession>
<dbReference type="NCBIfam" id="TIGR03299">
    <property type="entry name" value="LGT_TIGR03299"/>
    <property type="match status" value="1"/>
</dbReference>